<dbReference type="GeneID" id="5719142"/>
<gene>
    <name evidence="1" type="ORF">CHLRE_13g571300v5</name>
</gene>
<dbReference type="ExpressionAtlas" id="A0A2K3CZS3">
    <property type="expression patterns" value="baseline"/>
</dbReference>
<name>A0A2K3CZS3_CHLRE</name>
<accession>A0A2K3CZS3</accession>
<dbReference type="EMBL" id="CM008974">
    <property type="protein sequence ID" value="PNW73751.1"/>
    <property type="molecule type" value="Genomic_DNA"/>
</dbReference>
<protein>
    <recommendedName>
        <fullName evidence="3">ACT domain-containing protein</fullName>
    </recommendedName>
</protein>
<reference evidence="1 2" key="1">
    <citation type="journal article" date="2007" name="Science">
        <title>The Chlamydomonas genome reveals the evolution of key animal and plant functions.</title>
        <authorList>
            <person name="Merchant S.S."/>
            <person name="Prochnik S.E."/>
            <person name="Vallon O."/>
            <person name="Harris E.H."/>
            <person name="Karpowicz S.J."/>
            <person name="Witman G.B."/>
            <person name="Terry A."/>
            <person name="Salamov A."/>
            <person name="Fritz-Laylin L.K."/>
            <person name="Marechal-Drouard L."/>
            <person name="Marshall W.F."/>
            <person name="Qu L.H."/>
            <person name="Nelson D.R."/>
            <person name="Sanderfoot A.A."/>
            <person name="Spalding M.H."/>
            <person name="Kapitonov V.V."/>
            <person name="Ren Q."/>
            <person name="Ferris P."/>
            <person name="Lindquist E."/>
            <person name="Shapiro H."/>
            <person name="Lucas S.M."/>
            <person name="Grimwood J."/>
            <person name="Schmutz J."/>
            <person name="Cardol P."/>
            <person name="Cerutti H."/>
            <person name="Chanfreau G."/>
            <person name="Chen C.L."/>
            <person name="Cognat V."/>
            <person name="Croft M.T."/>
            <person name="Dent R."/>
            <person name="Dutcher S."/>
            <person name="Fernandez E."/>
            <person name="Fukuzawa H."/>
            <person name="Gonzalez-Ballester D."/>
            <person name="Gonzalez-Halphen D."/>
            <person name="Hallmann A."/>
            <person name="Hanikenne M."/>
            <person name="Hippler M."/>
            <person name="Inwood W."/>
            <person name="Jabbari K."/>
            <person name="Kalanon M."/>
            <person name="Kuras R."/>
            <person name="Lefebvre P.A."/>
            <person name="Lemaire S.D."/>
            <person name="Lobanov A.V."/>
            <person name="Lohr M."/>
            <person name="Manuell A."/>
            <person name="Meier I."/>
            <person name="Mets L."/>
            <person name="Mittag M."/>
            <person name="Mittelmeier T."/>
            <person name="Moroney J.V."/>
            <person name="Moseley J."/>
            <person name="Napoli C."/>
            <person name="Nedelcu A.M."/>
            <person name="Niyogi K."/>
            <person name="Novoselov S.V."/>
            <person name="Paulsen I.T."/>
            <person name="Pazour G."/>
            <person name="Purton S."/>
            <person name="Ral J.P."/>
            <person name="Riano-Pachon D.M."/>
            <person name="Riekhof W."/>
            <person name="Rymarquis L."/>
            <person name="Schroda M."/>
            <person name="Stern D."/>
            <person name="Umen J."/>
            <person name="Willows R."/>
            <person name="Wilson N."/>
            <person name="Zimmer S.L."/>
            <person name="Allmer J."/>
            <person name="Balk J."/>
            <person name="Bisova K."/>
            <person name="Chen C.J."/>
            <person name="Elias M."/>
            <person name="Gendler K."/>
            <person name="Hauser C."/>
            <person name="Lamb M.R."/>
            <person name="Ledford H."/>
            <person name="Long J.C."/>
            <person name="Minagawa J."/>
            <person name="Page M.D."/>
            <person name="Pan J."/>
            <person name="Pootakham W."/>
            <person name="Roje S."/>
            <person name="Rose A."/>
            <person name="Stahlberg E."/>
            <person name="Terauchi A.M."/>
            <person name="Yang P."/>
            <person name="Ball S."/>
            <person name="Bowler C."/>
            <person name="Dieckmann C.L."/>
            <person name="Gladyshev V.N."/>
            <person name="Green P."/>
            <person name="Jorgensen R."/>
            <person name="Mayfield S."/>
            <person name="Mueller-Roeber B."/>
            <person name="Rajamani S."/>
            <person name="Sayre R.T."/>
            <person name="Brokstein P."/>
            <person name="Dubchak I."/>
            <person name="Goodstein D."/>
            <person name="Hornick L."/>
            <person name="Huang Y.W."/>
            <person name="Jhaveri J."/>
            <person name="Luo Y."/>
            <person name="Martinez D."/>
            <person name="Ngau W.C."/>
            <person name="Otillar B."/>
            <person name="Poliakov A."/>
            <person name="Porter A."/>
            <person name="Szajkowski L."/>
            <person name="Werner G."/>
            <person name="Zhou K."/>
            <person name="Grigoriev I.V."/>
            <person name="Rokhsar D.S."/>
            <person name="Grossman A.R."/>
        </authorList>
    </citation>
    <scope>NUCLEOTIDE SEQUENCE [LARGE SCALE GENOMIC DNA]</scope>
    <source>
        <strain evidence="2">CC-503</strain>
    </source>
</reference>
<dbReference type="Proteomes" id="UP000006906">
    <property type="component" value="Chromosome 13"/>
</dbReference>
<dbReference type="InParanoid" id="A0A2K3CZS3"/>
<dbReference type="CDD" id="cd04873">
    <property type="entry name" value="ACT_UUR-ACR-like"/>
    <property type="match status" value="1"/>
</dbReference>
<dbReference type="RefSeq" id="XP_001693475.2">
    <property type="nucleotide sequence ID" value="XM_001693423.2"/>
</dbReference>
<dbReference type="AlphaFoldDB" id="A0A2K3CZS3"/>
<evidence type="ECO:0000313" key="1">
    <source>
        <dbReference type="EMBL" id="PNW73751.1"/>
    </source>
</evidence>
<dbReference type="PaxDb" id="3055-EDP08729"/>
<proteinExistence type="predicted"/>
<keyword evidence="2" id="KW-1185">Reference proteome</keyword>
<dbReference type="OMA" id="LWVTDFR"/>
<dbReference type="OrthoDB" id="498505at2759"/>
<evidence type="ECO:0008006" key="3">
    <source>
        <dbReference type="Google" id="ProtNLM"/>
    </source>
</evidence>
<organism evidence="1 2">
    <name type="scientific">Chlamydomonas reinhardtii</name>
    <name type="common">Chlamydomonas smithii</name>
    <dbReference type="NCBI Taxonomy" id="3055"/>
    <lineage>
        <taxon>Eukaryota</taxon>
        <taxon>Viridiplantae</taxon>
        <taxon>Chlorophyta</taxon>
        <taxon>core chlorophytes</taxon>
        <taxon>Chlorophyceae</taxon>
        <taxon>CS clade</taxon>
        <taxon>Chlamydomonadales</taxon>
        <taxon>Chlamydomonadaceae</taxon>
        <taxon>Chlamydomonas</taxon>
    </lineage>
</organism>
<dbReference type="KEGG" id="cre:CHLRE_13g571300v5"/>
<sequence length="288" mass="30938">MSLCRARGLVAVARPRLDVAFALGPRPRPQRQGVSVKAGEVSLPYPKPEANDLDLGTCNVAAVVVDNQSDPKFTVLEIMAPDQPGLVRVLSWVLNGMQVRVHHGLLETNAEGMARDRLWVTDFRNRKLKNSSAESLGARLEDFMIMCGPSEAEHQTSWVCGAIEVSNDANPDFTQVVIRGEPTAHKPGYLLDLATALTSIGVSIQEAVIQGGPDVPAPELAVAEPGYDFVKSGRVFKFLLKGPAGGKMTADSVASLIFTLRLLEGKGTMPTVAPNMDALLKLGDKCRN</sequence>
<evidence type="ECO:0000313" key="2">
    <source>
        <dbReference type="Proteomes" id="UP000006906"/>
    </source>
</evidence>
<dbReference type="STRING" id="3055.A0A2K3CZS3"/>
<dbReference type="Gramene" id="PNW73751">
    <property type="protein sequence ID" value="PNW73751"/>
    <property type="gene ID" value="CHLRE_13g571300v5"/>
</dbReference>